<dbReference type="Proteomes" id="UP000324222">
    <property type="component" value="Unassembled WGS sequence"/>
</dbReference>
<protein>
    <submittedName>
        <fullName evidence="2">Uncharacterized protein</fullName>
    </submittedName>
</protein>
<organism evidence="2 3">
    <name type="scientific">Portunus trituberculatus</name>
    <name type="common">Swimming crab</name>
    <name type="synonym">Neptunus trituberculatus</name>
    <dbReference type="NCBI Taxonomy" id="210409"/>
    <lineage>
        <taxon>Eukaryota</taxon>
        <taxon>Metazoa</taxon>
        <taxon>Ecdysozoa</taxon>
        <taxon>Arthropoda</taxon>
        <taxon>Crustacea</taxon>
        <taxon>Multicrustacea</taxon>
        <taxon>Malacostraca</taxon>
        <taxon>Eumalacostraca</taxon>
        <taxon>Eucarida</taxon>
        <taxon>Decapoda</taxon>
        <taxon>Pleocyemata</taxon>
        <taxon>Brachyura</taxon>
        <taxon>Eubrachyura</taxon>
        <taxon>Portunoidea</taxon>
        <taxon>Portunidae</taxon>
        <taxon>Portuninae</taxon>
        <taxon>Portunus</taxon>
    </lineage>
</organism>
<accession>A0A5B7F684</accession>
<dbReference type="EMBL" id="VSRR010005678">
    <property type="protein sequence ID" value="MPC43080.1"/>
    <property type="molecule type" value="Genomic_DNA"/>
</dbReference>
<evidence type="ECO:0000313" key="3">
    <source>
        <dbReference type="Proteomes" id="UP000324222"/>
    </source>
</evidence>
<reference evidence="2 3" key="1">
    <citation type="submission" date="2019-05" db="EMBL/GenBank/DDBJ databases">
        <title>Another draft genome of Portunus trituberculatus and its Hox gene families provides insights of decapod evolution.</title>
        <authorList>
            <person name="Jeong J.-H."/>
            <person name="Song I."/>
            <person name="Kim S."/>
            <person name="Choi T."/>
            <person name="Kim D."/>
            <person name="Ryu S."/>
            <person name="Kim W."/>
        </authorList>
    </citation>
    <scope>NUCLEOTIDE SEQUENCE [LARGE SCALE GENOMIC DNA]</scope>
    <source>
        <tissue evidence="2">Muscle</tissue>
    </source>
</reference>
<feature type="region of interest" description="Disordered" evidence="1">
    <location>
        <begin position="1"/>
        <end position="21"/>
    </location>
</feature>
<evidence type="ECO:0000256" key="1">
    <source>
        <dbReference type="SAM" id="MobiDB-lite"/>
    </source>
</evidence>
<dbReference type="AlphaFoldDB" id="A0A5B7F684"/>
<proteinExistence type="predicted"/>
<sequence length="99" mass="10971">MTTALRPRRLVNRHSKTSGPFRGIRVEKSASPITLPISLPPSSTFPAHPPQKFICRSPYATPARGEWRLAEQPIQASENIPPAAQYSVQAGKTLLDVYY</sequence>
<gene>
    <name evidence="2" type="ORF">E2C01_036717</name>
</gene>
<comment type="caution">
    <text evidence="2">The sequence shown here is derived from an EMBL/GenBank/DDBJ whole genome shotgun (WGS) entry which is preliminary data.</text>
</comment>
<name>A0A5B7F684_PORTR</name>
<keyword evidence="3" id="KW-1185">Reference proteome</keyword>
<feature type="compositionally biased region" description="Basic residues" evidence="1">
    <location>
        <begin position="1"/>
        <end position="16"/>
    </location>
</feature>
<evidence type="ECO:0000313" key="2">
    <source>
        <dbReference type="EMBL" id="MPC43080.1"/>
    </source>
</evidence>